<proteinExistence type="predicted"/>
<reference evidence="3" key="1">
    <citation type="submission" date="2014-02" db="EMBL/GenBank/DDBJ databases">
        <authorList>
            <person name="Genoscope - CEA"/>
        </authorList>
    </citation>
    <scope>NUCLEOTIDE SEQUENCE</scope>
    <source>
        <strain evidence="3">LS3</strain>
    </source>
</reference>
<feature type="region of interest" description="Disordered" evidence="1">
    <location>
        <begin position="105"/>
        <end position="126"/>
    </location>
</feature>
<dbReference type="EMBL" id="HG937694">
    <property type="protein sequence ID" value="CDP37517.1"/>
    <property type="molecule type" value="Genomic_DNA"/>
</dbReference>
<dbReference type="InterPro" id="IPR051207">
    <property type="entry name" value="ComplexI_NDUFA9_subunit"/>
</dbReference>
<dbReference type="AlphaFoldDB" id="A0A060TF62"/>
<organism evidence="3">
    <name type="scientific">Blastobotrys adeninivorans</name>
    <name type="common">Yeast</name>
    <name type="synonym">Arxula adeninivorans</name>
    <dbReference type="NCBI Taxonomy" id="409370"/>
    <lineage>
        <taxon>Eukaryota</taxon>
        <taxon>Fungi</taxon>
        <taxon>Dikarya</taxon>
        <taxon>Ascomycota</taxon>
        <taxon>Saccharomycotina</taxon>
        <taxon>Dipodascomycetes</taxon>
        <taxon>Dipodascales</taxon>
        <taxon>Trichomonascaceae</taxon>
        <taxon>Blastobotrys</taxon>
    </lineage>
</organism>
<evidence type="ECO:0000256" key="1">
    <source>
        <dbReference type="SAM" id="MobiDB-lite"/>
    </source>
</evidence>
<reference evidence="3" key="2">
    <citation type="submission" date="2014-06" db="EMBL/GenBank/DDBJ databases">
        <title>The complete genome of Blastobotrys (Arxula) adeninivorans LS3 - a yeast of biotechnological interest.</title>
        <authorList>
            <person name="Kunze G."/>
            <person name="Gaillardin C."/>
            <person name="Czernicka M."/>
            <person name="Durrens P."/>
            <person name="Martin T."/>
            <person name="Boer E."/>
            <person name="Gabaldon T."/>
            <person name="Cruz J."/>
            <person name="Talla E."/>
            <person name="Marck C."/>
            <person name="Goffeau A."/>
            <person name="Barbe V."/>
            <person name="Baret P."/>
            <person name="Baronian K."/>
            <person name="Beier S."/>
            <person name="Bleykasten C."/>
            <person name="Bode R."/>
            <person name="Casaregola S."/>
            <person name="Despons L."/>
            <person name="Fairhead C."/>
            <person name="Giersberg M."/>
            <person name="Gierski P."/>
            <person name="Hahnel U."/>
            <person name="Hartmann A."/>
            <person name="Jankowska D."/>
            <person name="Jubin C."/>
            <person name="Jung P."/>
            <person name="Lafontaine I."/>
            <person name="Leh-Louis V."/>
            <person name="Lemaire M."/>
            <person name="Marcet-Houben M."/>
            <person name="Mascher M."/>
            <person name="Morel G."/>
            <person name="Richard G.-F."/>
            <person name="Riechen J."/>
            <person name="Sacerdot C."/>
            <person name="Sarkar A."/>
            <person name="Savel G."/>
            <person name="Schacherer J."/>
            <person name="Sherman D."/>
            <person name="Straub M.-L."/>
            <person name="Stein N."/>
            <person name="Thierry A."/>
            <person name="Trautwein-Schult A."/>
            <person name="Westhof E."/>
            <person name="Worch S."/>
            <person name="Dujon B."/>
            <person name="Souciet J.-L."/>
            <person name="Wincker P."/>
            <person name="Scholz U."/>
            <person name="Neuveglise N."/>
        </authorList>
    </citation>
    <scope>NUCLEOTIDE SEQUENCE</scope>
    <source>
        <strain evidence="3">LS3</strain>
    </source>
</reference>
<dbReference type="GO" id="GO:0044877">
    <property type="term" value="F:protein-containing complex binding"/>
    <property type="evidence" value="ECO:0007669"/>
    <property type="project" value="TreeGrafter"/>
</dbReference>
<dbReference type="GO" id="GO:0005739">
    <property type="term" value="C:mitochondrion"/>
    <property type="evidence" value="ECO:0007669"/>
    <property type="project" value="TreeGrafter"/>
</dbReference>
<evidence type="ECO:0000259" key="2">
    <source>
        <dbReference type="Pfam" id="PF01370"/>
    </source>
</evidence>
<dbReference type="InterPro" id="IPR001509">
    <property type="entry name" value="Epimerase_deHydtase"/>
</dbReference>
<dbReference type="Gene3D" id="3.40.50.720">
    <property type="entry name" value="NAD(P)-binding Rossmann-like Domain"/>
    <property type="match status" value="1"/>
</dbReference>
<feature type="compositionally biased region" description="Low complexity" evidence="1">
    <location>
        <begin position="115"/>
        <end position="125"/>
    </location>
</feature>
<name>A0A060TF62_BLAAD</name>
<dbReference type="PANTHER" id="PTHR12126">
    <property type="entry name" value="NADH-UBIQUINONE OXIDOREDUCTASE 39 KDA SUBUNIT-RELATED"/>
    <property type="match status" value="1"/>
</dbReference>
<gene>
    <name evidence="3" type="ORF">GNLVRS02_ARAD1D13310g</name>
</gene>
<sequence length="270" mass="28962">MKHLVVFGGTGFLGRHIVNAALKAQWKVTSVSKSGAPVLNRDATYYSADVFEPPSYEAILSEADAVVHSMGTIFENTAYKKVLNGGLCSLPEAIPSLLSSFKGHNPMKNRDPSDADSGASDQSQSFERLNRDSAIILAKEFAKVAKKTSPFVYISAEDWNPLVDRRYILTKRQAEMELASQPSLRPVFVRPGFMYDSSGTSALRNHVGCAANAVGHLGSLGASLFGSSVNFNPAIPVQVVANAVVESLSDDSIDGVVSLEALQKYATMTT</sequence>
<evidence type="ECO:0000313" key="3">
    <source>
        <dbReference type="EMBL" id="CDP37517.1"/>
    </source>
</evidence>
<dbReference type="SUPFAM" id="SSF51735">
    <property type="entry name" value="NAD(P)-binding Rossmann-fold domains"/>
    <property type="match status" value="1"/>
</dbReference>
<dbReference type="PhylomeDB" id="A0A060TF62"/>
<dbReference type="PANTHER" id="PTHR12126:SF16">
    <property type="entry name" value="MIOREX COMPLEX COMPONENT 2"/>
    <property type="match status" value="1"/>
</dbReference>
<protein>
    <submittedName>
        <fullName evidence="3">ARAD1D13310p</fullName>
    </submittedName>
</protein>
<dbReference type="Pfam" id="PF01370">
    <property type="entry name" value="Epimerase"/>
    <property type="match status" value="1"/>
</dbReference>
<dbReference type="InterPro" id="IPR036291">
    <property type="entry name" value="NAD(P)-bd_dom_sf"/>
</dbReference>
<accession>A0A060TF62</accession>
<feature type="domain" description="NAD-dependent epimerase/dehydratase" evidence="2">
    <location>
        <begin position="5"/>
        <end position="70"/>
    </location>
</feature>